<sequence>MMPSSSQYSSFNNSQQSLSREDIRHMSTSFNSDSHQHRRCVSVSSGIDFGSPQPQRLADRGSFSSDVSASQESARSRSQPIYLGLSDADPDEDFDDDDIGEAEAEEEELCLRESRTVESPHHHRPPQLRYEPSYYSKRQKLSSRDNHLLALLQQSSPPTSSIPSQESQRQQNVSLSSRHDQPEPEMTTSAHQRLQDVLTFMQDTISSSTPAKPTFTNSRRTNPNPNPTTPHAPPRLLKRTSSIRLSTSLEGKATIVLDEEPESPPSSQQTLPTPKRPSPIASSGPPRKIVDSKIWEFYCDNQAMIRSPATHASLQTAAEAKEALGLLRRKSSHSKLPPALPQSSPVARRKHGGKLPQPSSPTKAKKSRKILSAKLSRSKAVPVAKTSAPGKKLVDGLPSELGQESDKENRPPGAPVSPPPEPRRGGKGEAKKAPAEKPSRKRKRNTTAADERRILEDHKTIPSQTSAVYDAPSSSQAIDNFRSDGPAHDEYEVMLSQRSFSNYFASSQESGPAVMDEMECVENLLSLRGGTWR</sequence>
<feature type="compositionally biased region" description="Basic and acidic residues" evidence="1">
    <location>
        <begin position="449"/>
        <end position="460"/>
    </location>
</feature>
<reference evidence="2 3" key="1">
    <citation type="journal article" date="2018" name="Nat. Ecol. Evol.">
        <title>Pezizomycetes genomes reveal the molecular basis of ectomycorrhizal truffle lifestyle.</title>
        <authorList>
            <person name="Murat C."/>
            <person name="Payen T."/>
            <person name="Noel B."/>
            <person name="Kuo A."/>
            <person name="Morin E."/>
            <person name="Chen J."/>
            <person name="Kohler A."/>
            <person name="Krizsan K."/>
            <person name="Balestrini R."/>
            <person name="Da Silva C."/>
            <person name="Montanini B."/>
            <person name="Hainaut M."/>
            <person name="Levati E."/>
            <person name="Barry K.W."/>
            <person name="Belfiori B."/>
            <person name="Cichocki N."/>
            <person name="Clum A."/>
            <person name="Dockter R.B."/>
            <person name="Fauchery L."/>
            <person name="Guy J."/>
            <person name="Iotti M."/>
            <person name="Le Tacon F."/>
            <person name="Lindquist E.A."/>
            <person name="Lipzen A."/>
            <person name="Malagnac F."/>
            <person name="Mello A."/>
            <person name="Molinier V."/>
            <person name="Miyauchi S."/>
            <person name="Poulain J."/>
            <person name="Riccioni C."/>
            <person name="Rubini A."/>
            <person name="Sitrit Y."/>
            <person name="Splivallo R."/>
            <person name="Traeger S."/>
            <person name="Wang M."/>
            <person name="Zifcakova L."/>
            <person name="Wipf D."/>
            <person name="Zambonelli A."/>
            <person name="Paolocci F."/>
            <person name="Nowrousian M."/>
            <person name="Ottonello S."/>
            <person name="Baldrian P."/>
            <person name="Spatafora J.W."/>
            <person name="Henrissat B."/>
            <person name="Nagy L.G."/>
            <person name="Aury J.M."/>
            <person name="Wincker P."/>
            <person name="Grigoriev I.V."/>
            <person name="Bonfante P."/>
            <person name="Martin F.M."/>
        </authorList>
    </citation>
    <scope>NUCLEOTIDE SEQUENCE [LARGE SCALE GENOMIC DNA]</scope>
    <source>
        <strain evidence="2 3">CCBAS932</strain>
    </source>
</reference>
<feature type="compositionally biased region" description="Basic and acidic residues" evidence="1">
    <location>
        <begin position="421"/>
        <end position="438"/>
    </location>
</feature>
<evidence type="ECO:0000256" key="1">
    <source>
        <dbReference type="SAM" id="MobiDB-lite"/>
    </source>
</evidence>
<organism evidence="2 3">
    <name type="scientific">Morchella conica CCBAS932</name>
    <dbReference type="NCBI Taxonomy" id="1392247"/>
    <lineage>
        <taxon>Eukaryota</taxon>
        <taxon>Fungi</taxon>
        <taxon>Dikarya</taxon>
        <taxon>Ascomycota</taxon>
        <taxon>Pezizomycotina</taxon>
        <taxon>Pezizomycetes</taxon>
        <taxon>Pezizales</taxon>
        <taxon>Morchellaceae</taxon>
        <taxon>Morchella</taxon>
    </lineage>
</organism>
<dbReference type="Proteomes" id="UP000277580">
    <property type="component" value="Unassembled WGS sequence"/>
</dbReference>
<feature type="region of interest" description="Disordered" evidence="1">
    <location>
        <begin position="206"/>
        <end position="241"/>
    </location>
</feature>
<evidence type="ECO:0000313" key="2">
    <source>
        <dbReference type="EMBL" id="RPB12146.1"/>
    </source>
</evidence>
<dbReference type="STRING" id="1392247.A0A3N4KNX6"/>
<evidence type="ECO:0000313" key="3">
    <source>
        <dbReference type="Proteomes" id="UP000277580"/>
    </source>
</evidence>
<feature type="region of interest" description="Disordered" evidence="1">
    <location>
        <begin position="254"/>
        <end position="287"/>
    </location>
</feature>
<protein>
    <submittedName>
        <fullName evidence="2">Uncharacterized protein</fullName>
    </submittedName>
</protein>
<dbReference type="EMBL" id="ML119130">
    <property type="protein sequence ID" value="RPB12146.1"/>
    <property type="molecule type" value="Genomic_DNA"/>
</dbReference>
<feature type="compositionally biased region" description="Low complexity" evidence="1">
    <location>
        <begin position="155"/>
        <end position="168"/>
    </location>
</feature>
<feature type="region of interest" description="Disordered" evidence="1">
    <location>
        <begin position="329"/>
        <end position="475"/>
    </location>
</feature>
<proteinExistence type="predicted"/>
<dbReference type="OrthoDB" id="6159439at2759"/>
<feature type="region of interest" description="Disordered" evidence="1">
    <location>
        <begin position="155"/>
        <end position="190"/>
    </location>
</feature>
<feature type="region of interest" description="Disordered" evidence="1">
    <location>
        <begin position="1"/>
        <end position="133"/>
    </location>
</feature>
<dbReference type="InParanoid" id="A0A3N4KNX6"/>
<feature type="compositionally biased region" description="Basic and acidic residues" evidence="1">
    <location>
        <begin position="109"/>
        <end position="120"/>
    </location>
</feature>
<gene>
    <name evidence="2" type="ORF">P167DRAFT_536009</name>
</gene>
<dbReference type="AlphaFoldDB" id="A0A3N4KNX6"/>
<keyword evidence="3" id="KW-1185">Reference proteome</keyword>
<feature type="compositionally biased region" description="Polar residues" evidence="1">
    <location>
        <begin position="461"/>
        <end position="475"/>
    </location>
</feature>
<accession>A0A3N4KNX6</accession>
<feature type="compositionally biased region" description="Low complexity" evidence="1">
    <location>
        <begin position="68"/>
        <end position="79"/>
    </location>
</feature>
<feature type="compositionally biased region" description="Low complexity" evidence="1">
    <location>
        <begin position="1"/>
        <end position="18"/>
    </location>
</feature>
<feature type="compositionally biased region" description="Low complexity" evidence="1">
    <location>
        <begin position="213"/>
        <end position="223"/>
    </location>
</feature>
<feature type="compositionally biased region" description="Pro residues" evidence="1">
    <location>
        <begin position="224"/>
        <end position="233"/>
    </location>
</feature>
<name>A0A3N4KNX6_9PEZI</name>
<feature type="compositionally biased region" description="Acidic residues" evidence="1">
    <location>
        <begin position="88"/>
        <end position="108"/>
    </location>
</feature>